<sequence>MSRWSKMDWLEQVLQTVVGIVDGRAIDLDYRLIVERTQLLTVIAALALTSAAAALFSEKLDAPTPAHMFQILNAVSNTRELYEQEGASLADRSLWIVEESERLLALTGGNSSASFLVDEEENEFFMNRYTDLGGSIYDSMNHFLNANIFSVLTYMSVVFVQKSETRHFFNLFYYLHLGGIIVTVISLVIGSYRLSLFIQTRIMFAYPATLTMYRILRFNDIWSTQALSYPGGATTPDDSKYRIGRTLKVMILICFPTLLVNCLETFYRIKAARSQSPESGAISPKRDAHLIV</sequence>
<feature type="transmembrane region" description="Helical" evidence="1">
    <location>
        <begin position="142"/>
        <end position="160"/>
    </location>
</feature>
<accession>A0A2R5G1B9</accession>
<feature type="transmembrane region" description="Helical" evidence="1">
    <location>
        <begin position="172"/>
        <end position="192"/>
    </location>
</feature>
<dbReference type="AlphaFoldDB" id="A0A2R5G1B9"/>
<evidence type="ECO:0000256" key="1">
    <source>
        <dbReference type="SAM" id="Phobius"/>
    </source>
</evidence>
<keyword evidence="1" id="KW-1133">Transmembrane helix</keyword>
<evidence type="ECO:0000313" key="2">
    <source>
        <dbReference type="EMBL" id="GBG24817.1"/>
    </source>
</evidence>
<protein>
    <submittedName>
        <fullName evidence="2">Uncharacterized protein</fullName>
    </submittedName>
</protein>
<keyword evidence="1" id="KW-0472">Membrane</keyword>
<reference evidence="2 3" key="1">
    <citation type="submission" date="2017-12" db="EMBL/GenBank/DDBJ databases">
        <title>Sequencing, de novo assembly and annotation of complete genome of a new Thraustochytrid species, strain FCC1311.</title>
        <authorList>
            <person name="Sedici K."/>
            <person name="Godart F."/>
            <person name="Aiese Cigliano R."/>
            <person name="Sanseverino W."/>
            <person name="Barakat M."/>
            <person name="Ortet P."/>
            <person name="Marechal E."/>
            <person name="Cagnac O."/>
            <person name="Amato A."/>
        </authorList>
    </citation>
    <scope>NUCLEOTIDE SEQUENCE [LARGE SCALE GENOMIC DNA]</scope>
</reference>
<evidence type="ECO:0000313" key="3">
    <source>
        <dbReference type="Proteomes" id="UP000241890"/>
    </source>
</evidence>
<name>A0A2R5G1B9_9STRA</name>
<dbReference type="InParanoid" id="A0A2R5G1B9"/>
<feature type="transmembrane region" description="Helical" evidence="1">
    <location>
        <begin position="249"/>
        <end position="267"/>
    </location>
</feature>
<feature type="transmembrane region" description="Helical" evidence="1">
    <location>
        <begin position="39"/>
        <end position="57"/>
    </location>
</feature>
<dbReference type="Proteomes" id="UP000241890">
    <property type="component" value="Unassembled WGS sequence"/>
</dbReference>
<dbReference type="EMBL" id="BEYU01000008">
    <property type="protein sequence ID" value="GBG24817.1"/>
    <property type="molecule type" value="Genomic_DNA"/>
</dbReference>
<proteinExistence type="predicted"/>
<gene>
    <name evidence="2" type="ORF">FCC1311_010352</name>
</gene>
<keyword evidence="1" id="KW-0812">Transmembrane</keyword>
<organism evidence="2 3">
    <name type="scientific">Hondaea fermentalgiana</name>
    <dbReference type="NCBI Taxonomy" id="2315210"/>
    <lineage>
        <taxon>Eukaryota</taxon>
        <taxon>Sar</taxon>
        <taxon>Stramenopiles</taxon>
        <taxon>Bigyra</taxon>
        <taxon>Labyrinthulomycetes</taxon>
        <taxon>Thraustochytrida</taxon>
        <taxon>Thraustochytriidae</taxon>
        <taxon>Hondaea</taxon>
    </lineage>
</organism>
<comment type="caution">
    <text evidence="2">The sequence shown here is derived from an EMBL/GenBank/DDBJ whole genome shotgun (WGS) entry which is preliminary data.</text>
</comment>
<keyword evidence="3" id="KW-1185">Reference proteome</keyword>